<reference evidence="2 3" key="1">
    <citation type="submission" date="2024-02" db="EMBL/GenBank/DDBJ databases">
        <authorList>
            <person name="Saticioglu I.B."/>
        </authorList>
    </citation>
    <scope>NUCLEOTIDE SEQUENCE [LARGE SCALE GENOMIC DNA]</scope>
    <source>
        <strain evidence="2 3">Mu-43</strain>
    </source>
</reference>
<proteinExistence type="predicted"/>
<evidence type="ECO:0000256" key="1">
    <source>
        <dbReference type="SAM" id="SignalP"/>
    </source>
</evidence>
<comment type="caution">
    <text evidence="2">The sequence shown here is derived from an EMBL/GenBank/DDBJ whole genome shotgun (WGS) entry which is preliminary data.</text>
</comment>
<keyword evidence="1" id="KW-0732">Signal</keyword>
<dbReference type="Proteomes" id="UP001366085">
    <property type="component" value="Unassembled WGS sequence"/>
</dbReference>
<organism evidence="2 3">
    <name type="scientific">Microbacterium istanbulense</name>
    <dbReference type="NCBI Taxonomy" id="3122049"/>
    <lineage>
        <taxon>Bacteria</taxon>
        <taxon>Bacillati</taxon>
        <taxon>Actinomycetota</taxon>
        <taxon>Actinomycetes</taxon>
        <taxon>Micrococcales</taxon>
        <taxon>Microbacteriaceae</taxon>
        <taxon>Microbacterium</taxon>
    </lineage>
</organism>
<evidence type="ECO:0000313" key="2">
    <source>
        <dbReference type="EMBL" id="MEJ1092981.1"/>
    </source>
</evidence>
<feature type="chain" id="PRO_5045687800" description="LysM domain-containing protein" evidence="1">
    <location>
        <begin position="33"/>
        <end position="274"/>
    </location>
</feature>
<evidence type="ECO:0000313" key="3">
    <source>
        <dbReference type="Proteomes" id="UP001366085"/>
    </source>
</evidence>
<keyword evidence="3" id="KW-1185">Reference proteome</keyword>
<dbReference type="RefSeq" id="WP_337322034.1">
    <property type="nucleotide sequence ID" value="NZ_JBBDGN010000021.1"/>
</dbReference>
<evidence type="ECO:0008006" key="4">
    <source>
        <dbReference type="Google" id="ProtNLM"/>
    </source>
</evidence>
<protein>
    <recommendedName>
        <fullName evidence="4">LysM domain-containing protein</fullName>
    </recommendedName>
</protein>
<sequence>MERKAKVTSAIVMGASIFVVAGLVSVAAPAVADTVSAVASWPMFAGSDNAQVAPVHAAAQKVAAETIAASEKTADEAPDGAPEGYVHLGDGLSVPAGGPGDCTATSWLGGARSGDESAYVKMLGPELVDMGPGEFAQGTVGLDAEGRIATYTVAPGDVITAIGDRFCLGNGLTLDTLNHTRMIHPGDVLLVRFDSGIADIPYFAPNDAPAGFQQAPYEAAIEAMGEASTAGNVDRMRAIWANTLSAMTTNVSDREAIESALAAGDLRVLRQMFP</sequence>
<dbReference type="EMBL" id="JBBDGN010000021">
    <property type="protein sequence ID" value="MEJ1092981.1"/>
    <property type="molecule type" value="Genomic_DNA"/>
</dbReference>
<name>A0ABU8LQX6_9MICO</name>
<gene>
    <name evidence="2" type="ORF">WDU93_14935</name>
</gene>
<accession>A0ABU8LQX6</accession>
<feature type="signal peptide" evidence="1">
    <location>
        <begin position="1"/>
        <end position="32"/>
    </location>
</feature>